<dbReference type="GO" id="GO:0003684">
    <property type="term" value="F:damaged DNA binding"/>
    <property type="evidence" value="ECO:0007669"/>
    <property type="project" value="TreeGrafter"/>
</dbReference>
<dbReference type="InterPro" id="IPR013882">
    <property type="entry name" value="Ctp1_C"/>
</dbReference>
<evidence type="ECO:0000313" key="7">
    <source>
        <dbReference type="EMBL" id="THH31379.1"/>
    </source>
</evidence>
<name>A0A4S4MY26_9APHY</name>
<evidence type="ECO:0000256" key="4">
    <source>
        <dbReference type="SAM" id="Coils"/>
    </source>
</evidence>
<dbReference type="GO" id="GO:0005634">
    <property type="term" value="C:nucleus"/>
    <property type="evidence" value="ECO:0007669"/>
    <property type="project" value="UniProtKB-SubCell"/>
</dbReference>
<reference evidence="7 8" key="1">
    <citation type="submission" date="2019-02" db="EMBL/GenBank/DDBJ databases">
        <title>Genome sequencing of the rare red list fungi Antrodiella citrinella (Flaviporus citrinellus).</title>
        <authorList>
            <person name="Buettner E."/>
            <person name="Kellner H."/>
        </authorList>
    </citation>
    <scope>NUCLEOTIDE SEQUENCE [LARGE SCALE GENOMIC DNA]</scope>
    <source>
        <strain evidence="7 8">DSM 108506</strain>
    </source>
</reference>
<feature type="coiled-coil region" evidence="4">
    <location>
        <begin position="20"/>
        <end position="117"/>
    </location>
</feature>
<evidence type="ECO:0000256" key="3">
    <source>
        <dbReference type="ARBA" id="ARBA00023242"/>
    </source>
</evidence>
<keyword evidence="4" id="KW-0175">Coiled coil</keyword>
<dbReference type="AlphaFoldDB" id="A0A4S4MY26"/>
<dbReference type="Proteomes" id="UP000308730">
    <property type="component" value="Unassembled WGS sequence"/>
</dbReference>
<evidence type="ECO:0000256" key="5">
    <source>
        <dbReference type="SAM" id="MobiDB-lite"/>
    </source>
</evidence>
<dbReference type="PANTHER" id="PTHR15107">
    <property type="entry name" value="RETINOBLASTOMA BINDING PROTEIN 8"/>
    <property type="match status" value="1"/>
</dbReference>
<gene>
    <name evidence="7" type="ORF">EUX98_g2815</name>
</gene>
<evidence type="ECO:0000259" key="6">
    <source>
        <dbReference type="Pfam" id="PF08573"/>
    </source>
</evidence>
<sequence length="485" mass="53910">MSLQKAKDISLDPDALQHALEKQTRRADIAERVVENTRKALNDEKDANIQLEADLITLRADNERLRELLIQAKADAAAASAVDSEVSGQQETDSEELTRLQEQYAQLLSEKNALRERYYSEATGWKRFKKWYYVTHGRKELGNAKAPGSPSRARRRSINAIMSSPSKSSATRRGSQTSPRKIGSGANVDPLLGLVTPASPIANLISRRATKTRIQDQNDENPFSQPNHDPMSTDEGEDMDGEPLPKMPLTPTRNKGKARVPLSPSCMNSGGSSGRKRRRMEADLFTETPVSPLRPLASSEPEPLQVASPPKAAKATPMGMLLQSRLPGSSKAADTTRLAEQYAQFKGRGRYGKAAAAALPAPVATTANPVKYDEVVRGRDKRKHLHAEDCECCHEYYESAKPQPQRLQRPLWRSPKAKCMMDADTTVAIASNEETRENVEAHKHTISRHRHVWQAPQTPPGYWDISFPTTQEVAEINQEALSRRR</sequence>
<feature type="compositionally biased region" description="Polar residues" evidence="5">
    <location>
        <begin position="160"/>
        <end position="179"/>
    </location>
</feature>
<keyword evidence="8" id="KW-1185">Reference proteome</keyword>
<accession>A0A4S4MY26</accession>
<evidence type="ECO:0000256" key="2">
    <source>
        <dbReference type="ARBA" id="ARBA00022763"/>
    </source>
</evidence>
<feature type="region of interest" description="Disordered" evidence="5">
    <location>
        <begin position="291"/>
        <end position="312"/>
    </location>
</feature>
<keyword evidence="2" id="KW-0227">DNA damage</keyword>
<organism evidence="7 8">
    <name type="scientific">Antrodiella citrinella</name>
    <dbReference type="NCBI Taxonomy" id="2447956"/>
    <lineage>
        <taxon>Eukaryota</taxon>
        <taxon>Fungi</taxon>
        <taxon>Dikarya</taxon>
        <taxon>Basidiomycota</taxon>
        <taxon>Agaricomycotina</taxon>
        <taxon>Agaricomycetes</taxon>
        <taxon>Polyporales</taxon>
        <taxon>Steccherinaceae</taxon>
        <taxon>Antrodiella</taxon>
    </lineage>
</organism>
<comment type="caution">
    <text evidence="7">The sequence shown here is derived from an EMBL/GenBank/DDBJ whole genome shotgun (WGS) entry which is preliminary data.</text>
</comment>
<dbReference type="EMBL" id="SGPM01000049">
    <property type="protein sequence ID" value="THH31379.1"/>
    <property type="molecule type" value="Genomic_DNA"/>
</dbReference>
<evidence type="ECO:0000256" key="1">
    <source>
        <dbReference type="ARBA" id="ARBA00004123"/>
    </source>
</evidence>
<dbReference type="Pfam" id="PF08573">
    <property type="entry name" value="SAE2"/>
    <property type="match status" value="1"/>
</dbReference>
<dbReference type="GO" id="GO:0010792">
    <property type="term" value="P:DNA double-strand break processing involved in repair via single-strand annealing"/>
    <property type="evidence" value="ECO:0007669"/>
    <property type="project" value="TreeGrafter"/>
</dbReference>
<proteinExistence type="predicted"/>
<dbReference type="OrthoDB" id="5801062at2759"/>
<evidence type="ECO:0000313" key="8">
    <source>
        <dbReference type="Proteomes" id="UP000308730"/>
    </source>
</evidence>
<dbReference type="InterPro" id="IPR033316">
    <property type="entry name" value="RBBP8-like"/>
</dbReference>
<feature type="region of interest" description="Disordered" evidence="5">
    <location>
        <begin position="212"/>
        <end position="278"/>
    </location>
</feature>
<feature type="domain" description="DNA endonuclease activator Ctp1 C-terminal" evidence="6">
    <location>
        <begin position="371"/>
        <end position="472"/>
    </location>
</feature>
<comment type="subcellular location">
    <subcellularLocation>
        <location evidence="1">Nucleus</location>
    </subcellularLocation>
</comment>
<dbReference type="PANTHER" id="PTHR15107:SF0">
    <property type="entry name" value="DNA ENDONUCLEASE ACTIVATOR CTP1 C-TERMINAL DOMAIN-CONTAINING PROTEIN"/>
    <property type="match status" value="1"/>
</dbReference>
<keyword evidence="3" id="KW-0539">Nucleus</keyword>
<protein>
    <recommendedName>
        <fullName evidence="6">DNA endonuclease activator Ctp1 C-terminal domain-containing protein</fullName>
    </recommendedName>
</protein>
<feature type="compositionally biased region" description="Acidic residues" evidence="5">
    <location>
        <begin position="232"/>
        <end position="241"/>
    </location>
</feature>
<feature type="region of interest" description="Disordered" evidence="5">
    <location>
        <begin position="141"/>
        <end position="194"/>
    </location>
</feature>